<gene>
    <name evidence="1" type="ORF">AU467_16900</name>
</gene>
<proteinExistence type="predicted"/>
<sequence>MISSLDRSGAANNVITGAITTFVKFDGDGNWFNAEDMAEATDEDISEINIPHNLFPNAAAFYLYFDVQEHRIYFQTYSKGKVLTAGSALRFFNGLAIQSEIANEFGEAKITIVQDKSSLESMFAIKRIKEINITIVKPNTDIFNDDFEANIEKHLESTGSREFSVSYKSEGNGTIKPDDDIKKISKVALENGTVEVIGRDEKGAVRLNSENFPKELHDRYDPEEQSERSAFIGLIPARKNTAN</sequence>
<dbReference type="Proteomes" id="UP000053176">
    <property type="component" value="Unassembled WGS sequence"/>
</dbReference>
<dbReference type="Pfam" id="PF15931">
    <property type="entry name" value="DUF4747"/>
    <property type="match status" value="1"/>
</dbReference>
<accession>A0A101KVE8</accession>
<evidence type="ECO:0000313" key="1">
    <source>
        <dbReference type="EMBL" id="KUM27569.1"/>
    </source>
</evidence>
<dbReference type="InterPro" id="IPR031832">
    <property type="entry name" value="DUF4747"/>
</dbReference>
<name>A0A101KVE8_RHILI</name>
<comment type="caution">
    <text evidence="1">The sequence shown here is derived from an EMBL/GenBank/DDBJ whole genome shotgun (WGS) entry which is preliminary data.</text>
</comment>
<reference evidence="1 2" key="1">
    <citation type="submission" date="2015-12" db="EMBL/GenBank/DDBJ databases">
        <title>Draft genome sequence of Mesorhizobium sp. UFLA 01-765, a multitolerant efficient symbiont and plant-growth promoting strain isolated from Zn-mining soil using Leucaena leucocephala as a trap plant.</title>
        <authorList>
            <person name="Rangel W.M."/>
            <person name="Thijs S."/>
            <person name="Longatti S.M."/>
            <person name="Moreira F.M."/>
            <person name="Weyens N."/>
            <person name="Vangronsveld J."/>
            <person name="Van Hamme J.D."/>
            <person name="Bottos E.M."/>
            <person name="Rineau F."/>
        </authorList>
    </citation>
    <scope>NUCLEOTIDE SEQUENCE [LARGE SCALE GENOMIC DNA]</scope>
    <source>
        <strain evidence="1 2">UFLA 01-765</strain>
    </source>
</reference>
<protein>
    <submittedName>
        <fullName evidence="1">Uncharacterized protein</fullName>
    </submittedName>
</protein>
<organism evidence="1 2">
    <name type="scientific">Rhizobium loti</name>
    <name type="common">Mesorhizobium loti</name>
    <dbReference type="NCBI Taxonomy" id="381"/>
    <lineage>
        <taxon>Bacteria</taxon>
        <taxon>Pseudomonadati</taxon>
        <taxon>Pseudomonadota</taxon>
        <taxon>Alphaproteobacteria</taxon>
        <taxon>Hyphomicrobiales</taxon>
        <taxon>Phyllobacteriaceae</taxon>
        <taxon>Mesorhizobium</taxon>
    </lineage>
</organism>
<dbReference type="EMBL" id="LPWA01000090">
    <property type="protein sequence ID" value="KUM27569.1"/>
    <property type="molecule type" value="Genomic_DNA"/>
</dbReference>
<evidence type="ECO:0000313" key="2">
    <source>
        <dbReference type="Proteomes" id="UP000053176"/>
    </source>
</evidence>
<dbReference type="AlphaFoldDB" id="A0A101KVE8"/>